<name>A0ABQ9Y5G6_9EUKA</name>
<feature type="compositionally biased region" description="Basic and acidic residues" evidence="1">
    <location>
        <begin position="90"/>
        <end position="102"/>
    </location>
</feature>
<evidence type="ECO:0000256" key="1">
    <source>
        <dbReference type="SAM" id="MobiDB-lite"/>
    </source>
</evidence>
<dbReference type="Proteomes" id="UP001281761">
    <property type="component" value="Unassembled WGS sequence"/>
</dbReference>
<gene>
    <name evidence="2" type="ORF">BLNAU_6002</name>
</gene>
<dbReference type="EMBL" id="JARBJD010000033">
    <property type="protein sequence ID" value="KAK2958986.1"/>
    <property type="molecule type" value="Genomic_DNA"/>
</dbReference>
<proteinExistence type="predicted"/>
<reference evidence="2 3" key="1">
    <citation type="journal article" date="2022" name="bioRxiv">
        <title>Genomics of Preaxostyla Flagellates Illuminates Evolutionary Transitions and the Path Towards Mitochondrial Loss.</title>
        <authorList>
            <person name="Novak L.V.F."/>
            <person name="Treitli S.C."/>
            <person name="Pyrih J."/>
            <person name="Halakuc P."/>
            <person name="Pipaliya S.V."/>
            <person name="Vacek V."/>
            <person name="Brzon O."/>
            <person name="Soukal P."/>
            <person name="Eme L."/>
            <person name="Dacks J.B."/>
            <person name="Karnkowska A."/>
            <person name="Elias M."/>
            <person name="Hampl V."/>
        </authorList>
    </citation>
    <scope>NUCLEOTIDE SEQUENCE [LARGE SCALE GENOMIC DNA]</scope>
    <source>
        <strain evidence="2">NAU3</strain>
        <tissue evidence="2">Gut</tissue>
    </source>
</reference>
<keyword evidence="3" id="KW-1185">Reference proteome</keyword>
<protein>
    <submittedName>
        <fullName evidence="2">Uncharacterized protein</fullName>
    </submittedName>
</protein>
<feature type="region of interest" description="Disordered" evidence="1">
    <location>
        <begin position="90"/>
        <end position="112"/>
    </location>
</feature>
<accession>A0ABQ9Y5G6</accession>
<organism evidence="2 3">
    <name type="scientific">Blattamonas nauphoetae</name>
    <dbReference type="NCBI Taxonomy" id="2049346"/>
    <lineage>
        <taxon>Eukaryota</taxon>
        <taxon>Metamonada</taxon>
        <taxon>Preaxostyla</taxon>
        <taxon>Oxymonadida</taxon>
        <taxon>Blattamonas</taxon>
    </lineage>
</organism>
<evidence type="ECO:0000313" key="2">
    <source>
        <dbReference type="EMBL" id="KAK2958986.1"/>
    </source>
</evidence>
<sequence length="112" mass="13040">MHNTIFINMTPPNVFSSSSSYGYLRNPVVSCTSQLRSRYFNHHSLPAAQYQMLNQLHTPPTKSSFQHHRRNYIWLLWNWAVRSIIYSHSSRDYHGSPSDSHHPATLPSESQN</sequence>
<evidence type="ECO:0000313" key="3">
    <source>
        <dbReference type="Proteomes" id="UP001281761"/>
    </source>
</evidence>
<comment type="caution">
    <text evidence="2">The sequence shown here is derived from an EMBL/GenBank/DDBJ whole genome shotgun (WGS) entry which is preliminary data.</text>
</comment>